<dbReference type="InterPro" id="IPR024983">
    <property type="entry name" value="CHAT_dom"/>
</dbReference>
<dbReference type="Proteomes" id="UP001549184">
    <property type="component" value="Unassembled WGS sequence"/>
</dbReference>
<protein>
    <recommendedName>
        <fullName evidence="1">CHAT domain-containing protein</fullName>
    </recommendedName>
</protein>
<dbReference type="Pfam" id="PF12770">
    <property type="entry name" value="CHAT"/>
    <property type="match status" value="1"/>
</dbReference>
<reference evidence="2 3" key="1">
    <citation type="submission" date="2024-06" db="EMBL/GenBank/DDBJ databases">
        <title>Sorghum-associated microbial communities from plants grown in Nebraska, USA.</title>
        <authorList>
            <person name="Schachtman D."/>
        </authorList>
    </citation>
    <scope>NUCLEOTIDE SEQUENCE [LARGE SCALE GENOMIC DNA]</scope>
    <source>
        <strain evidence="2 3">1073</strain>
    </source>
</reference>
<name>A0ABV2JYQ7_9GAMM</name>
<sequence>MPTQKGLLDFDLRLSKEGDRYFAKVSQSPAGESEKVQINIQFGAEPLEALRRRLADAVTRGPNPRAFPPSKEERILREFGDQIFRAVFRDAFAVAMKFEASLGMVRQRSDELEGLRVKLHADSPELAILPWEFMFDNAMGNDDAYLCLRNRSPLVRFLDVEGPPTKLPVDGPLRILGMVSNPGVTGWPKLDVEAERERIETALKGVPKGSVDFKWVPGGSTDDLFDIMQEGPWHIFHFIGHGGVDEYVSGDEGEQSTRGYVVMQDGLGQAVKVDGSSLGVMLQGDGSLQLAVLNCCEGARGAISSAGASLVSWGMPMVVAMQFPMSNGSSADFAGKFYRSLVSGQSIEHAITVTRQFMRTKTSLEWGVPVLFSRSGSSVLFHVEPAPSPVEAEGGPAVAPPAAPTVNLRAREELRRLFS</sequence>
<accession>A0ABV2JYQ7</accession>
<feature type="domain" description="CHAT" evidence="1">
    <location>
        <begin position="125"/>
        <end position="362"/>
    </location>
</feature>
<evidence type="ECO:0000313" key="2">
    <source>
        <dbReference type="EMBL" id="MET3653962.1"/>
    </source>
</evidence>
<comment type="caution">
    <text evidence="2">The sequence shown here is derived from an EMBL/GenBank/DDBJ whole genome shotgun (WGS) entry which is preliminary data.</text>
</comment>
<evidence type="ECO:0000259" key="1">
    <source>
        <dbReference type="Pfam" id="PF12770"/>
    </source>
</evidence>
<keyword evidence="3" id="KW-1185">Reference proteome</keyword>
<organism evidence="2 3">
    <name type="scientific">Dyella japonica</name>
    <dbReference type="NCBI Taxonomy" id="231455"/>
    <lineage>
        <taxon>Bacteria</taxon>
        <taxon>Pseudomonadati</taxon>
        <taxon>Pseudomonadota</taxon>
        <taxon>Gammaproteobacteria</taxon>
        <taxon>Lysobacterales</taxon>
        <taxon>Rhodanobacteraceae</taxon>
        <taxon>Dyella</taxon>
    </lineage>
</organism>
<gene>
    <name evidence="2" type="ORF">ABIC75_003700</name>
</gene>
<dbReference type="EMBL" id="JBEPMU010000006">
    <property type="protein sequence ID" value="MET3653962.1"/>
    <property type="molecule type" value="Genomic_DNA"/>
</dbReference>
<proteinExistence type="predicted"/>
<dbReference type="RefSeq" id="WP_354015339.1">
    <property type="nucleotide sequence ID" value="NZ_JBEPMU010000006.1"/>
</dbReference>
<evidence type="ECO:0000313" key="3">
    <source>
        <dbReference type="Proteomes" id="UP001549184"/>
    </source>
</evidence>